<dbReference type="EMBL" id="BARS01003532">
    <property type="protein sequence ID" value="GAF83943.1"/>
    <property type="molecule type" value="Genomic_DNA"/>
</dbReference>
<comment type="caution">
    <text evidence="1">The sequence shown here is derived from an EMBL/GenBank/DDBJ whole genome shotgun (WGS) entry which is preliminary data.</text>
</comment>
<accession>X0SS68</accession>
<sequence length="332" mass="34411">MNGRMWAVLLITTSLMAIGAQATVFTEAESTDWFTANNWTAGVPDANTEAHIGTTAYPNVSVVITGTANAGRTMVGASGGAGVTGSITIAAGSSLNTWGSFYNSLEDEDHGFDVGGYSGGNLTLEANASLTMQVGDSMGVGKTDTWAGGFATHVIMKPGSAITIGSAGDGWAAFGLGDGNASQIWEMENATINGVLFHIGGTLILKGRGNLHTGGTYRCRTYSDPKGTIIKLVGDVPLLSAAGGLTFQGPRVDVSLCNKPPIGNWVTILKGDASTYWPSMQKDINFIPGTDPNWQIRTVHPMPSGSVREAQIRYVPEPATLALLALGGLAAL</sequence>
<gene>
    <name evidence="1" type="ORF">S01H1_06850</name>
</gene>
<reference evidence="1" key="1">
    <citation type="journal article" date="2014" name="Front. Microbiol.">
        <title>High frequency of phylogenetically diverse reductive dehalogenase-homologous genes in deep subseafloor sedimentary metagenomes.</title>
        <authorList>
            <person name="Kawai M."/>
            <person name="Futagami T."/>
            <person name="Toyoda A."/>
            <person name="Takaki Y."/>
            <person name="Nishi S."/>
            <person name="Hori S."/>
            <person name="Arai W."/>
            <person name="Tsubouchi T."/>
            <person name="Morono Y."/>
            <person name="Uchiyama I."/>
            <person name="Ito T."/>
            <person name="Fujiyama A."/>
            <person name="Inagaki F."/>
            <person name="Takami H."/>
        </authorList>
    </citation>
    <scope>NUCLEOTIDE SEQUENCE</scope>
    <source>
        <strain evidence="1">Expedition CK06-06</strain>
    </source>
</reference>
<proteinExistence type="predicted"/>
<evidence type="ECO:0000313" key="1">
    <source>
        <dbReference type="EMBL" id="GAF83943.1"/>
    </source>
</evidence>
<dbReference type="AlphaFoldDB" id="X0SS68"/>
<organism evidence="1">
    <name type="scientific">marine sediment metagenome</name>
    <dbReference type="NCBI Taxonomy" id="412755"/>
    <lineage>
        <taxon>unclassified sequences</taxon>
        <taxon>metagenomes</taxon>
        <taxon>ecological metagenomes</taxon>
    </lineage>
</organism>
<feature type="non-terminal residue" evidence="1">
    <location>
        <position position="332"/>
    </location>
</feature>
<name>X0SS68_9ZZZZ</name>
<protein>
    <recommendedName>
        <fullName evidence="2">PEP-CTERM protein-sorting domain-containing protein</fullName>
    </recommendedName>
</protein>
<evidence type="ECO:0008006" key="2">
    <source>
        <dbReference type="Google" id="ProtNLM"/>
    </source>
</evidence>